<dbReference type="Proteomes" id="UP001634394">
    <property type="component" value="Unassembled WGS sequence"/>
</dbReference>
<sequence>MSITPKPLRMEMFRSIGAPIQLRIIYESWYDWGVVDSLMCLYFFQYLNFSRQGKERHKQVAMDNMIHVIRTDPIIPHIDTAFNLLGCSFIQENQLSNAFSCFNLSLKIRPYHNAAKFYLGILFNRIRVTERGH</sequence>
<protein>
    <submittedName>
        <fullName evidence="1">Uncharacterized protein</fullName>
    </submittedName>
</protein>
<dbReference type="SUPFAM" id="SSF48452">
    <property type="entry name" value="TPR-like"/>
    <property type="match status" value="1"/>
</dbReference>
<evidence type="ECO:0000313" key="1">
    <source>
        <dbReference type="EMBL" id="KAL3847846.1"/>
    </source>
</evidence>
<comment type="caution">
    <text evidence="1">The sequence shown here is derived from an EMBL/GenBank/DDBJ whole genome shotgun (WGS) entry which is preliminary data.</text>
</comment>
<evidence type="ECO:0000313" key="2">
    <source>
        <dbReference type="Proteomes" id="UP001634394"/>
    </source>
</evidence>
<name>A0ABD3UGD5_SINWO</name>
<dbReference type="AlphaFoldDB" id="A0ABD3UGD5"/>
<proteinExistence type="predicted"/>
<keyword evidence="2" id="KW-1185">Reference proteome</keyword>
<dbReference type="InterPro" id="IPR011990">
    <property type="entry name" value="TPR-like_helical_dom_sf"/>
</dbReference>
<accession>A0ABD3UGD5</accession>
<reference evidence="1 2" key="1">
    <citation type="submission" date="2024-11" db="EMBL/GenBank/DDBJ databases">
        <title>Chromosome-level genome assembly of the freshwater bivalve Anodonta woodiana.</title>
        <authorList>
            <person name="Chen X."/>
        </authorList>
    </citation>
    <scope>NUCLEOTIDE SEQUENCE [LARGE SCALE GENOMIC DNA]</scope>
    <source>
        <strain evidence="1">MN2024</strain>
        <tissue evidence="1">Gills</tissue>
    </source>
</reference>
<organism evidence="1 2">
    <name type="scientific">Sinanodonta woodiana</name>
    <name type="common">Chinese pond mussel</name>
    <name type="synonym">Anodonta woodiana</name>
    <dbReference type="NCBI Taxonomy" id="1069815"/>
    <lineage>
        <taxon>Eukaryota</taxon>
        <taxon>Metazoa</taxon>
        <taxon>Spiralia</taxon>
        <taxon>Lophotrochozoa</taxon>
        <taxon>Mollusca</taxon>
        <taxon>Bivalvia</taxon>
        <taxon>Autobranchia</taxon>
        <taxon>Heteroconchia</taxon>
        <taxon>Palaeoheterodonta</taxon>
        <taxon>Unionida</taxon>
        <taxon>Unionoidea</taxon>
        <taxon>Unionidae</taxon>
        <taxon>Unioninae</taxon>
        <taxon>Sinanodonta</taxon>
    </lineage>
</organism>
<dbReference type="Gene3D" id="1.25.40.10">
    <property type="entry name" value="Tetratricopeptide repeat domain"/>
    <property type="match status" value="1"/>
</dbReference>
<gene>
    <name evidence="1" type="ORF">ACJMK2_018737</name>
</gene>
<dbReference type="EMBL" id="JBJQND010000016">
    <property type="protein sequence ID" value="KAL3847846.1"/>
    <property type="molecule type" value="Genomic_DNA"/>
</dbReference>